<evidence type="ECO:0000313" key="3">
    <source>
        <dbReference type="Proteomes" id="UP000070539"/>
    </source>
</evidence>
<feature type="domain" description="NIF system FeS cluster assembly NifU N-terminal" evidence="1">
    <location>
        <begin position="2"/>
        <end position="123"/>
    </location>
</feature>
<dbReference type="EMBL" id="LRVM01000004">
    <property type="protein sequence ID" value="KXL53063.1"/>
    <property type="molecule type" value="Genomic_DNA"/>
</dbReference>
<gene>
    <name evidence="2" type="primary">iscU</name>
    <name evidence="2" type="ORF">CLNEO_16060</name>
</gene>
<dbReference type="Pfam" id="PF01592">
    <property type="entry name" value="NifU_N"/>
    <property type="match status" value="1"/>
</dbReference>
<dbReference type="InterPro" id="IPR002871">
    <property type="entry name" value="NIF_FeS_clus_asmbl_NifU_N"/>
</dbReference>
<dbReference type="STRING" id="36847.CLNEO_16060"/>
<organism evidence="2 3">
    <name type="scientific">Anaerotignum neopropionicum</name>
    <dbReference type="NCBI Taxonomy" id="36847"/>
    <lineage>
        <taxon>Bacteria</taxon>
        <taxon>Bacillati</taxon>
        <taxon>Bacillota</taxon>
        <taxon>Clostridia</taxon>
        <taxon>Lachnospirales</taxon>
        <taxon>Anaerotignaceae</taxon>
        <taxon>Anaerotignum</taxon>
    </lineage>
</organism>
<dbReference type="InterPro" id="IPR017787">
    <property type="entry name" value="NIF_FeS_clus_asmbl_NifU-like"/>
</dbReference>
<dbReference type="GO" id="GO:0051536">
    <property type="term" value="F:iron-sulfur cluster binding"/>
    <property type="evidence" value="ECO:0007669"/>
    <property type="project" value="InterPro"/>
</dbReference>
<keyword evidence="3" id="KW-1185">Reference proteome</keyword>
<dbReference type="PANTHER" id="PTHR10093">
    <property type="entry name" value="IRON-SULFUR CLUSTER ASSEMBLY ENZYME NIFU HOMOLOG"/>
    <property type="match status" value="1"/>
</dbReference>
<dbReference type="OrthoDB" id="9804157at2"/>
<evidence type="ECO:0000259" key="1">
    <source>
        <dbReference type="Pfam" id="PF01592"/>
    </source>
</evidence>
<comment type="caution">
    <text evidence="2">The sequence shown here is derived from an EMBL/GenBank/DDBJ whole genome shotgun (WGS) entry which is preliminary data.</text>
</comment>
<dbReference type="CDD" id="cd06664">
    <property type="entry name" value="IscU_like"/>
    <property type="match status" value="1"/>
</dbReference>
<dbReference type="RefSeq" id="WP_066087115.1">
    <property type="nucleotide sequence ID" value="NZ_LRVM01000004.1"/>
</dbReference>
<accession>A0A136WF56</accession>
<dbReference type="Gene3D" id="3.90.1010.10">
    <property type="match status" value="1"/>
</dbReference>
<dbReference type="GO" id="GO:0005506">
    <property type="term" value="F:iron ion binding"/>
    <property type="evidence" value="ECO:0007669"/>
    <property type="project" value="InterPro"/>
</dbReference>
<dbReference type="SUPFAM" id="SSF82649">
    <property type="entry name" value="SufE/NifU"/>
    <property type="match status" value="1"/>
</dbReference>
<sequence>MEYSEKVMDHFMNPRNVGVIEDASGVGQVGNLKCGDIMKVYLKIENGRIEDAKFKTFGCGAAVATSSMATELVKGKTLQEALEVTNKAVMEALDGLPPVKVHCSCLAEEALHAALWDYAQKNQMEIHGLKAPVEDIDELHQNENED</sequence>
<evidence type="ECO:0000313" key="2">
    <source>
        <dbReference type="EMBL" id="KXL53063.1"/>
    </source>
</evidence>
<dbReference type="Proteomes" id="UP000070539">
    <property type="component" value="Unassembled WGS sequence"/>
</dbReference>
<name>A0A136WF56_9FIRM</name>
<dbReference type="AlphaFoldDB" id="A0A136WF56"/>
<dbReference type="GO" id="GO:0016226">
    <property type="term" value="P:iron-sulfur cluster assembly"/>
    <property type="evidence" value="ECO:0007669"/>
    <property type="project" value="InterPro"/>
</dbReference>
<protein>
    <submittedName>
        <fullName evidence="2">Iron-sulfur cluster assembly scaffold protein IscU</fullName>
    </submittedName>
</protein>
<reference evidence="2 3" key="1">
    <citation type="submission" date="2016-01" db="EMBL/GenBank/DDBJ databases">
        <title>Genome sequence of Clostridium neopropionicum X4, DSM-3847.</title>
        <authorList>
            <person name="Poehlein A."/>
            <person name="Beck M.H."/>
            <person name="Bengelsdorf F.R."/>
            <person name="Daniel R."/>
            <person name="Duerre P."/>
        </authorList>
    </citation>
    <scope>NUCLEOTIDE SEQUENCE [LARGE SCALE GENOMIC DNA]</scope>
    <source>
        <strain evidence="2 3">DSM-3847</strain>
    </source>
</reference>
<dbReference type="NCBIfam" id="TIGR03419">
    <property type="entry name" value="NifU_clost"/>
    <property type="match status" value="1"/>
</dbReference>
<dbReference type="PATRIC" id="fig|36847.3.peg.1873"/>
<proteinExistence type="predicted"/>